<comment type="subcellular location">
    <subcellularLocation>
        <location evidence="3 20">Cytoplasm</location>
    </subcellularLocation>
</comment>
<dbReference type="GO" id="GO:0008360">
    <property type="term" value="P:regulation of cell shape"/>
    <property type="evidence" value="ECO:0007669"/>
    <property type="project" value="UniProtKB-KW"/>
</dbReference>
<evidence type="ECO:0000256" key="10">
    <source>
        <dbReference type="ARBA" id="ARBA00022630"/>
    </source>
</evidence>
<comment type="pathway">
    <text evidence="4 20">Cell wall biogenesis; peptidoglycan biosynthesis.</text>
</comment>
<comment type="catalytic activity">
    <reaction evidence="19 20">
        <text>UDP-N-acetyl-alpha-D-muramate + NADP(+) = UDP-N-acetyl-3-O-(1-carboxyvinyl)-alpha-D-glucosamine + NADPH + H(+)</text>
        <dbReference type="Rhea" id="RHEA:12248"/>
        <dbReference type="ChEBI" id="CHEBI:15378"/>
        <dbReference type="ChEBI" id="CHEBI:57783"/>
        <dbReference type="ChEBI" id="CHEBI:58349"/>
        <dbReference type="ChEBI" id="CHEBI:68483"/>
        <dbReference type="ChEBI" id="CHEBI:70757"/>
        <dbReference type="EC" id="1.3.1.98"/>
    </reaction>
</comment>
<dbReference type="SUPFAM" id="SSF56176">
    <property type="entry name" value="FAD-binding/transporter-associated domain-like"/>
    <property type="match status" value="1"/>
</dbReference>
<keyword evidence="9 20" id="KW-0132">Cell division</keyword>
<evidence type="ECO:0000256" key="18">
    <source>
        <dbReference type="ARBA" id="ARBA00031026"/>
    </source>
</evidence>
<accession>A0A1M5YSL6</accession>
<keyword evidence="23" id="KW-1185">Reference proteome</keyword>
<dbReference type="GO" id="GO:0009252">
    <property type="term" value="P:peptidoglycan biosynthetic process"/>
    <property type="evidence" value="ECO:0007669"/>
    <property type="project" value="UniProtKB-UniRule"/>
</dbReference>
<reference evidence="22 23" key="1">
    <citation type="submission" date="2016-11" db="EMBL/GenBank/DDBJ databases">
        <authorList>
            <person name="Jaros S."/>
            <person name="Januszkiewicz K."/>
            <person name="Wedrychowicz H."/>
        </authorList>
    </citation>
    <scope>NUCLEOTIDE SEQUENCE [LARGE SCALE GENOMIC DNA]</scope>
    <source>
        <strain evidence="22 23">CECT 7868</strain>
    </source>
</reference>
<sequence length="349" mass="38652">MQIHSNASLRAYHTFGIAQCCRFLVEVSSVDELVDVYRRPEWKNLPKMVLGQGSNVLFTTFFDGVVIINCLKGITISENSATYHLHVSAGEDWPDLVENTVRQNIAGLENLAMIPGCAGSAPIQNIGAYGIEFKDICEYVDYLCLESLTVHRLSKNECCFGYRDSVFKHHLYQKAVVVAIGLVVVKNRAPALHYGALRQLPEDAGAEAVFEHVCHIRQEKLPDPEVSGNAGSFFKNPVISHEDFELIKQRFPDIVSYPQEQGVKLAAGWLIEQCGLKGMKIGGAQVHPNQALVLVNDDNATAEDVIRLAAHVYSRVFETYGVSLEHEVRFIGATGEVYLSDLIKKECSG</sequence>
<evidence type="ECO:0000256" key="8">
    <source>
        <dbReference type="ARBA" id="ARBA00022490"/>
    </source>
</evidence>
<dbReference type="GO" id="GO:0005829">
    <property type="term" value="C:cytosol"/>
    <property type="evidence" value="ECO:0007669"/>
    <property type="project" value="TreeGrafter"/>
</dbReference>
<evidence type="ECO:0000256" key="3">
    <source>
        <dbReference type="ARBA" id="ARBA00004496"/>
    </source>
</evidence>
<keyword evidence="10 20" id="KW-0285">Flavoprotein</keyword>
<evidence type="ECO:0000256" key="14">
    <source>
        <dbReference type="ARBA" id="ARBA00022984"/>
    </source>
</evidence>
<evidence type="ECO:0000256" key="15">
    <source>
        <dbReference type="ARBA" id="ARBA00023002"/>
    </source>
</evidence>
<keyword evidence="14 20" id="KW-0573">Peptidoglycan synthesis</keyword>
<evidence type="ECO:0000256" key="9">
    <source>
        <dbReference type="ARBA" id="ARBA00022618"/>
    </source>
</evidence>
<protein>
    <recommendedName>
        <fullName evidence="7 20">UDP-N-acetylenolpyruvoylglucosamine reductase</fullName>
        <ecNumber evidence="6 20">1.3.1.98</ecNumber>
    </recommendedName>
    <alternativeName>
        <fullName evidence="18 20">UDP-N-acetylmuramate dehydrogenase</fullName>
    </alternativeName>
</protein>
<comment type="cofactor">
    <cofactor evidence="1 20">
        <name>FAD</name>
        <dbReference type="ChEBI" id="CHEBI:57692"/>
    </cofactor>
</comment>
<dbReference type="RefSeq" id="WP_073603660.1">
    <property type="nucleotide sequence ID" value="NZ_FQXZ01000017.1"/>
</dbReference>
<keyword evidence="17 20" id="KW-0961">Cell wall biogenesis/degradation</keyword>
<dbReference type="PANTHER" id="PTHR21071">
    <property type="entry name" value="UDP-N-ACETYLENOLPYRUVOYLGLUCOSAMINE REDUCTASE"/>
    <property type="match status" value="1"/>
</dbReference>
<dbReference type="HAMAP" id="MF_00037">
    <property type="entry name" value="MurB"/>
    <property type="match status" value="1"/>
</dbReference>
<evidence type="ECO:0000256" key="12">
    <source>
        <dbReference type="ARBA" id="ARBA00022857"/>
    </source>
</evidence>
<feature type="active site" evidence="20">
    <location>
        <position position="327"/>
    </location>
</feature>
<keyword evidence="11 20" id="KW-0274">FAD</keyword>
<comment type="function">
    <text evidence="2 20">Cell wall formation.</text>
</comment>
<evidence type="ECO:0000313" key="23">
    <source>
        <dbReference type="Proteomes" id="UP000184608"/>
    </source>
</evidence>
<keyword evidence="15 20" id="KW-0560">Oxidoreductase</keyword>
<dbReference type="InterPro" id="IPR011601">
    <property type="entry name" value="MurB_C"/>
</dbReference>
<keyword evidence="13 20" id="KW-0133">Cell shape</keyword>
<evidence type="ECO:0000256" key="4">
    <source>
        <dbReference type="ARBA" id="ARBA00004752"/>
    </source>
</evidence>
<dbReference type="SUPFAM" id="SSF56194">
    <property type="entry name" value="Uridine diphospho-N-Acetylenolpyruvylglucosamine reductase, MurB, C-terminal domain"/>
    <property type="match status" value="1"/>
</dbReference>
<feature type="active site" evidence="20">
    <location>
        <position position="163"/>
    </location>
</feature>
<proteinExistence type="inferred from homology"/>
<dbReference type="InterPro" id="IPR016169">
    <property type="entry name" value="FAD-bd_PCMH_sub2"/>
</dbReference>
<evidence type="ECO:0000256" key="1">
    <source>
        <dbReference type="ARBA" id="ARBA00001974"/>
    </source>
</evidence>
<dbReference type="InterPro" id="IPR036635">
    <property type="entry name" value="MurB_C_sf"/>
</dbReference>
<evidence type="ECO:0000313" key="22">
    <source>
        <dbReference type="EMBL" id="SHI15005.1"/>
    </source>
</evidence>
<dbReference type="Gene3D" id="3.30.465.10">
    <property type="match status" value="1"/>
</dbReference>
<dbReference type="Gene3D" id="3.90.78.10">
    <property type="entry name" value="UDP-N-acetylenolpyruvoylglucosamine reductase, C-terminal domain"/>
    <property type="match status" value="1"/>
</dbReference>
<keyword evidence="12 20" id="KW-0521">NADP</keyword>
<dbReference type="NCBIfam" id="TIGR00179">
    <property type="entry name" value="murB"/>
    <property type="match status" value="1"/>
</dbReference>
<evidence type="ECO:0000256" key="5">
    <source>
        <dbReference type="ARBA" id="ARBA00010485"/>
    </source>
</evidence>
<feature type="active site" description="Proton donor" evidence="20">
    <location>
        <position position="232"/>
    </location>
</feature>
<evidence type="ECO:0000256" key="2">
    <source>
        <dbReference type="ARBA" id="ARBA00003921"/>
    </source>
</evidence>
<evidence type="ECO:0000256" key="16">
    <source>
        <dbReference type="ARBA" id="ARBA00023306"/>
    </source>
</evidence>
<feature type="domain" description="FAD-binding PCMH-type" evidence="21">
    <location>
        <begin position="16"/>
        <end position="187"/>
    </location>
</feature>
<dbReference type="Pfam" id="PF02873">
    <property type="entry name" value="MurB_C"/>
    <property type="match status" value="1"/>
</dbReference>
<name>A0A1M5YSL6_9VIBR</name>
<dbReference type="InterPro" id="IPR036318">
    <property type="entry name" value="FAD-bd_PCMH-like_sf"/>
</dbReference>
<dbReference type="NCBIfam" id="NF000755">
    <property type="entry name" value="PRK00046.1"/>
    <property type="match status" value="1"/>
</dbReference>
<dbReference type="PROSITE" id="PS51387">
    <property type="entry name" value="FAD_PCMH"/>
    <property type="match status" value="1"/>
</dbReference>
<dbReference type="Proteomes" id="UP000184608">
    <property type="component" value="Unassembled WGS sequence"/>
</dbReference>
<evidence type="ECO:0000256" key="6">
    <source>
        <dbReference type="ARBA" id="ARBA00012518"/>
    </source>
</evidence>
<dbReference type="AlphaFoldDB" id="A0A1M5YSL6"/>
<dbReference type="Gene3D" id="3.30.43.10">
    <property type="entry name" value="Uridine Diphospho-n-acetylenolpyruvylglucosamine Reductase, domain 2"/>
    <property type="match status" value="1"/>
</dbReference>
<evidence type="ECO:0000256" key="7">
    <source>
        <dbReference type="ARBA" id="ARBA00015188"/>
    </source>
</evidence>
<keyword evidence="16 20" id="KW-0131">Cell cycle</keyword>
<dbReference type="InterPro" id="IPR016166">
    <property type="entry name" value="FAD-bd_PCMH"/>
</dbReference>
<dbReference type="PANTHER" id="PTHR21071:SF4">
    <property type="entry name" value="UDP-N-ACETYLENOLPYRUVOYLGLUCOSAMINE REDUCTASE"/>
    <property type="match status" value="1"/>
</dbReference>
<dbReference type="EMBL" id="FQXZ01000017">
    <property type="protein sequence ID" value="SHI15005.1"/>
    <property type="molecule type" value="Genomic_DNA"/>
</dbReference>
<evidence type="ECO:0000256" key="19">
    <source>
        <dbReference type="ARBA" id="ARBA00048914"/>
    </source>
</evidence>
<evidence type="ECO:0000256" key="11">
    <source>
        <dbReference type="ARBA" id="ARBA00022827"/>
    </source>
</evidence>
<dbReference type="UniPathway" id="UPA00219"/>
<evidence type="ECO:0000259" key="21">
    <source>
        <dbReference type="PROSITE" id="PS51387"/>
    </source>
</evidence>
<dbReference type="Pfam" id="PF01565">
    <property type="entry name" value="FAD_binding_4"/>
    <property type="match status" value="1"/>
</dbReference>
<evidence type="ECO:0000256" key="13">
    <source>
        <dbReference type="ARBA" id="ARBA00022960"/>
    </source>
</evidence>
<evidence type="ECO:0000256" key="17">
    <source>
        <dbReference type="ARBA" id="ARBA00023316"/>
    </source>
</evidence>
<evidence type="ECO:0000256" key="20">
    <source>
        <dbReference type="HAMAP-Rule" id="MF_00037"/>
    </source>
</evidence>
<dbReference type="EC" id="1.3.1.98" evidence="6 20"/>
<organism evidence="22 23">
    <name type="scientific">Vibrio aerogenes CECT 7868</name>
    <dbReference type="NCBI Taxonomy" id="1216006"/>
    <lineage>
        <taxon>Bacteria</taxon>
        <taxon>Pseudomonadati</taxon>
        <taxon>Pseudomonadota</taxon>
        <taxon>Gammaproteobacteria</taxon>
        <taxon>Vibrionales</taxon>
        <taxon>Vibrionaceae</taxon>
        <taxon>Vibrio</taxon>
    </lineage>
</organism>
<dbReference type="GO" id="GO:0008762">
    <property type="term" value="F:UDP-N-acetylmuramate dehydrogenase activity"/>
    <property type="evidence" value="ECO:0007669"/>
    <property type="project" value="UniProtKB-UniRule"/>
</dbReference>
<dbReference type="InterPro" id="IPR003170">
    <property type="entry name" value="MurB"/>
</dbReference>
<dbReference type="GO" id="GO:0071555">
    <property type="term" value="P:cell wall organization"/>
    <property type="evidence" value="ECO:0007669"/>
    <property type="project" value="UniProtKB-KW"/>
</dbReference>
<dbReference type="InterPro" id="IPR006094">
    <property type="entry name" value="Oxid_FAD_bind_N"/>
</dbReference>
<comment type="similarity">
    <text evidence="5 20">Belongs to the MurB family.</text>
</comment>
<keyword evidence="8 20" id="KW-0963">Cytoplasm</keyword>
<dbReference type="STRING" id="1216006.VA7868_01956"/>
<dbReference type="GO" id="GO:0051301">
    <property type="term" value="P:cell division"/>
    <property type="evidence" value="ECO:0007669"/>
    <property type="project" value="UniProtKB-KW"/>
</dbReference>
<dbReference type="InterPro" id="IPR016167">
    <property type="entry name" value="FAD-bd_PCMH_sub1"/>
</dbReference>
<gene>
    <name evidence="20 22" type="primary">murB</name>
    <name evidence="22" type="ORF">VA7868_01956</name>
</gene>
<dbReference type="GO" id="GO:0071949">
    <property type="term" value="F:FAD binding"/>
    <property type="evidence" value="ECO:0007669"/>
    <property type="project" value="InterPro"/>
</dbReference>
<dbReference type="OrthoDB" id="9804753at2"/>